<dbReference type="PANTHER" id="PTHR23028:SF53">
    <property type="entry name" value="ACYL_TRANSF_3 DOMAIN-CONTAINING PROTEIN"/>
    <property type="match status" value="1"/>
</dbReference>
<dbReference type="EMBL" id="QGDT01000002">
    <property type="protein sequence ID" value="PWJ59302.1"/>
    <property type="molecule type" value="Genomic_DNA"/>
</dbReference>
<feature type="transmembrane region" description="Helical" evidence="1">
    <location>
        <begin position="81"/>
        <end position="99"/>
    </location>
</feature>
<feature type="transmembrane region" description="Helical" evidence="1">
    <location>
        <begin position="194"/>
        <end position="211"/>
    </location>
</feature>
<gene>
    <name evidence="3" type="ORF">CLV98_102134</name>
</gene>
<dbReference type="GO" id="GO:0000271">
    <property type="term" value="P:polysaccharide biosynthetic process"/>
    <property type="evidence" value="ECO:0007669"/>
    <property type="project" value="TreeGrafter"/>
</dbReference>
<evidence type="ECO:0000313" key="4">
    <source>
        <dbReference type="Proteomes" id="UP000245880"/>
    </source>
</evidence>
<accession>A0A316AP18</accession>
<name>A0A316AP18_9BACT</name>
<evidence type="ECO:0000256" key="1">
    <source>
        <dbReference type="SAM" id="Phobius"/>
    </source>
</evidence>
<feature type="transmembrane region" description="Helical" evidence="1">
    <location>
        <begin position="218"/>
        <end position="235"/>
    </location>
</feature>
<comment type="caution">
    <text evidence="3">The sequence shown here is derived from an EMBL/GenBank/DDBJ whole genome shotgun (WGS) entry which is preliminary data.</text>
</comment>
<proteinExistence type="predicted"/>
<organism evidence="3 4">
    <name type="scientific">Dyadobacter jejuensis</name>
    <dbReference type="NCBI Taxonomy" id="1082580"/>
    <lineage>
        <taxon>Bacteria</taxon>
        <taxon>Pseudomonadati</taxon>
        <taxon>Bacteroidota</taxon>
        <taxon>Cytophagia</taxon>
        <taxon>Cytophagales</taxon>
        <taxon>Spirosomataceae</taxon>
        <taxon>Dyadobacter</taxon>
    </lineage>
</organism>
<keyword evidence="1" id="KW-1133">Transmembrane helix</keyword>
<protein>
    <submittedName>
        <fullName evidence="3">Peptidoglycan/LPS O-acetylase OafA/YrhL</fullName>
    </submittedName>
</protein>
<reference evidence="3 4" key="1">
    <citation type="submission" date="2018-03" db="EMBL/GenBank/DDBJ databases">
        <title>Genomic Encyclopedia of Archaeal and Bacterial Type Strains, Phase II (KMG-II): from individual species to whole genera.</title>
        <authorList>
            <person name="Goeker M."/>
        </authorList>
    </citation>
    <scope>NUCLEOTIDE SEQUENCE [LARGE SCALE GENOMIC DNA]</scope>
    <source>
        <strain evidence="3 4">DSM 100346</strain>
    </source>
</reference>
<feature type="transmembrane region" description="Helical" evidence="1">
    <location>
        <begin position="43"/>
        <end position="60"/>
    </location>
</feature>
<feature type="transmembrane region" description="Helical" evidence="1">
    <location>
        <begin position="139"/>
        <end position="159"/>
    </location>
</feature>
<dbReference type="Pfam" id="PF01757">
    <property type="entry name" value="Acyl_transf_3"/>
    <property type="match status" value="1"/>
</dbReference>
<dbReference type="RefSeq" id="WP_109673202.1">
    <property type="nucleotide sequence ID" value="NZ_QGDT01000002.1"/>
</dbReference>
<dbReference type="Proteomes" id="UP000245880">
    <property type="component" value="Unassembled WGS sequence"/>
</dbReference>
<dbReference type="GO" id="GO:0016020">
    <property type="term" value="C:membrane"/>
    <property type="evidence" value="ECO:0007669"/>
    <property type="project" value="TreeGrafter"/>
</dbReference>
<dbReference type="GO" id="GO:0016747">
    <property type="term" value="F:acyltransferase activity, transferring groups other than amino-acyl groups"/>
    <property type="evidence" value="ECO:0007669"/>
    <property type="project" value="InterPro"/>
</dbReference>
<sequence length="356" mass="40830">MKGRVEQLDGLRGIFSVLVVAHHHNAFKESIFYNNFFVINSDLFVDFFFVLSGFVIAMNYNDRIKSPSDFFSFLKKRIIRLYPLLVFTELVFLLFNIIGDHSPLKNFSMDPMYYVRTVTDTLTFMGSTPIFGDWIGLNYPSWSISAEMIAYVVYGLVILLALRNRYVVLTLISMACIGFIVWKGDYILAYDYGFIRGILCFCVGVFTHLLLSKVRLRLSTAEFPFIILMVAAMYATHHWELHLGKLMFPFIFSMGIIVFSSSTGPLTRLLSSGPMQYLGKISYSIYLNHAIVLILMNVVLFRFFKLSPTEPMIFASLVGSIALTIAYSHLTYHLVEMRIGNYFRKKTTTSRTISSH</sequence>
<evidence type="ECO:0000313" key="3">
    <source>
        <dbReference type="EMBL" id="PWJ59302.1"/>
    </source>
</evidence>
<dbReference type="InterPro" id="IPR050879">
    <property type="entry name" value="Acyltransferase_3"/>
</dbReference>
<keyword evidence="4" id="KW-1185">Reference proteome</keyword>
<feature type="transmembrane region" description="Helical" evidence="1">
    <location>
        <begin position="247"/>
        <end position="271"/>
    </location>
</feature>
<feature type="transmembrane region" description="Helical" evidence="1">
    <location>
        <begin position="313"/>
        <end position="335"/>
    </location>
</feature>
<keyword evidence="1" id="KW-0812">Transmembrane</keyword>
<feature type="domain" description="Acyltransferase 3" evidence="2">
    <location>
        <begin position="7"/>
        <end position="326"/>
    </location>
</feature>
<dbReference type="AlphaFoldDB" id="A0A316AP18"/>
<evidence type="ECO:0000259" key="2">
    <source>
        <dbReference type="Pfam" id="PF01757"/>
    </source>
</evidence>
<dbReference type="PANTHER" id="PTHR23028">
    <property type="entry name" value="ACETYLTRANSFERASE"/>
    <property type="match status" value="1"/>
</dbReference>
<feature type="transmembrane region" description="Helical" evidence="1">
    <location>
        <begin position="283"/>
        <end position="301"/>
    </location>
</feature>
<feature type="transmembrane region" description="Helical" evidence="1">
    <location>
        <begin position="166"/>
        <end position="182"/>
    </location>
</feature>
<dbReference type="InterPro" id="IPR002656">
    <property type="entry name" value="Acyl_transf_3_dom"/>
</dbReference>
<keyword evidence="1" id="KW-0472">Membrane</keyword>
<dbReference type="OrthoDB" id="9796461at2"/>